<sequence>MGYGEYDEDEYARFEEMASFETDEEPIAGQHNGQLRTEGGEDTTALIERLDEMR</sequence>
<evidence type="ECO:0000313" key="2">
    <source>
        <dbReference type="EMBL" id="MFD1570112.1"/>
    </source>
</evidence>
<dbReference type="InterPro" id="IPR043902">
    <property type="entry name" value="DUF5786"/>
</dbReference>
<dbReference type="EMBL" id="JBHUDB010000002">
    <property type="protein sequence ID" value="MFD1570112.1"/>
    <property type="molecule type" value="Genomic_DNA"/>
</dbReference>
<comment type="caution">
    <text evidence="2">The sequence shown here is derived from an EMBL/GenBank/DDBJ whole genome shotgun (WGS) entry which is preliminary data.</text>
</comment>
<reference evidence="2 3" key="1">
    <citation type="journal article" date="2019" name="Int. J. Syst. Evol. Microbiol.">
        <title>The Global Catalogue of Microorganisms (GCM) 10K type strain sequencing project: providing services to taxonomists for standard genome sequencing and annotation.</title>
        <authorList>
            <consortium name="The Broad Institute Genomics Platform"/>
            <consortium name="The Broad Institute Genome Sequencing Center for Infectious Disease"/>
            <person name="Wu L."/>
            <person name="Ma J."/>
        </authorList>
    </citation>
    <scope>NUCLEOTIDE SEQUENCE [LARGE SCALE GENOMIC DNA]</scope>
    <source>
        <strain evidence="2 3">CGMCC 1.12689</strain>
    </source>
</reference>
<evidence type="ECO:0000313" key="3">
    <source>
        <dbReference type="Proteomes" id="UP001597185"/>
    </source>
</evidence>
<proteinExistence type="predicted"/>
<dbReference type="Proteomes" id="UP001597185">
    <property type="component" value="Unassembled WGS sequence"/>
</dbReference>
<name>A0ABD6BYL2_9EURY</name>
<evidence type="ECO:0000259" key="1">
    <source>
        <dbReference type="Pfam" id="PF19099"/>
    </source>
</evidence>
<keyword evidence="3" id="KW-1185">Reference proteome</keyword>
<gene>
    <name evidence="2" type="ORF">ACFR9T_05860</name>
</gene>
<dbReference type="Pfam" id="PF19099">
    <property type="entry name" value="DUF5786"/>
    <property type="match status" value="1"/>
</dbReference>
<accession>A0ABD6BYL2</accession>
<feature type="domain" description="DUF5786" evidence="1">
    <location>
        <begin position="4"/>
        <end position="54"/>
    </location>
</feature>
<protein>
    <submittedName>
        <fullName evidence="2">DUF5786 family protein</fullName>
    </submittedName>
</protein>
<organism evidence="2 3">
    <name type="scientific">Halorubrum laminariae</name>
    <dbReference type="NCBI Taxonomy" id="1433523"/>
    <lineage>
        <taxon>Archaea</taxon>
        <taxon>Methanobacteriati</taxon>
        <taxon>Methanobacteriota</taxon>
        <taxon>Stenosarchaea group</taxon>
        <taxon>Halobacteria</taxon>
        <taxon>Halobacteriales</taxon>
        <taxon>Haloferacaceae</taxon>
        <taxon>Halorubrum</taxon>
    </lineage>
</organism>
<dbReference type="AlphaFoldDB" id="A0ABD6BYL2"/>
<dbReference type="RefSeq" id="WP_256397078.1">
    <property type="nucleotide sequence ID" value="NZ_JANHDL010000004.1"/>
</dbReference>